<evidence type="ECO:0000259" key="5">
    <source>
        <dbReference type="SMART" id="SM00382"/>
    </source>
</evidence>
<dbReference type="SUPFAM" id="SSF54585">
    <property type="entry name" value="Cdc48 domain 2-like"/>
    <property type="match status" value="1"/>
</dbReference>
<dbReference type="Gene3D" id="1.10.8.60">
    <property type="match status" value="2"/>
</dbReference>
<feature type="domain" description="AAA+ ATPase" evidence="5">
    <location>
        <begin position="210"/>
        <end position="346"/>
    </location>
</feature>
<dbReference type="SUPFAM" id="SSF52540">
    <property type="entry name" value="P-loop containing nucleoside triphosphate hydrolases"/>
    <property type="match status" value="2"/>
</dbReference>
<dbReference type="InterPro" id="IPR004201">
    <property type="entry name" value="Cdc48_dom2"/>
</dbReference>
<feature type="domain" description="CDC48" evidence="6">
    <location>
        <begin position="105"/>
        <end position="167"/>
    </location>
</feature>
<reference evidence="8 9" key="1">
    <citation type="submission" date="2019-06" db="EMBL/GenBank/DDBJ databases">
        <title>Draft genome sequence of Methanolobus vulcani B1d.</title>
        <authorList>
            <person name="Creighbaum A.J."/>
            <person name="Ticak T."/>
            <person name="Hariraju D."/>
            <person name="Arivett B.A."/>
            <person name="Ferguson D.J.Jr."/>
        </authorList>
    </citation>
    <scope>NUCLEOTIDE SEQUENCE [LARGE SCALE GENOMIC DNA]</scope>
    <source>
        <strain evidence="8 9">B1d</strain>
    </source>
</reference>
<dbReference type="SMART" id="SM01073">
    <property type="entry name" value="CDC48_N"/>
    <property type="match status" value="1"/>
</dbReference>
<dbReference type="Gene3D" id="3.10.330.10">
    <property type="match status" value="1"/>
</dbReference>
<evidence type="ECO:0000259" key="6">
    <source>
        <dbReference type="SMART" id="SM01072"/>
    </source>
</evidence>
<dbReference type="GO" id="GO:0005737">
    <property type="term" value="C:cytoplasm"/>
    <property type="evidence" value="ECO:0007669"/>
    <property type="project" value="UniProtKB-ARBA"/>
</dbReference>
<dbReference type="NCBIfam" id="TIGR01243">
    <property type="entry name" value="CDC48"/>
    <property type="match status" value="1"/>
</dbReference>
<dbReference type="Proteomes" id="UP000319335">
    <property type="component" value="Unassembled WGS sequence"/>
</dbReference>
<keyword evidence="3" id="KW-0547">Nucleotide-binding</keyword>
<dbReference type="GO" id="GO:0016887">
    <property type="term" value="F:ATP hydrolysis activity"/>
    <property type="evidence" value="ECO:0007669"/>
    <property type="project" value="InterPro"/>
</dbReference>
<evidence type="ECO:0000256" key="4">
    <source>
        <dbReference type="ARBA" id="ARBA00022840"/>
    </source>
</evidence>
<dbReference type="CDD" id="cd19529">
    <property type="entry name" value="RecA-like_VCP_r2"/>
    <property type="match status" value="1"/>
</dbReference>
<dbReference type="Pfam" id="PF00004">
    <property type="entry name" value="AAA"/>
    <property type="match status" value="2"/>
</dbReference>
<dbReference type="Gene3D" id="3.40.50.300">
    <property type="entry name" value="P-loop containing nucleotide triphosphate hydrolases"/>
    <property type="match status" value="2"/>
</dbReference>
<dbReference type="InterPro" id="IPR003338">
    <property type="entry name" value="CDC4_N-term_subdom"/>
</dbReference>
<evidence type="ECO:0000259" key="7">
    <source>
        <dbReference type="SMART" id="SM01073"/>
    </source>
</evidence>
<accession>A0A7Z8KMU3</accession>
<dbReference type="PROSITE" id="PS00674">
    <property type="entry name" value="AAA"/>
    <property type="match status" value="2"/>
</dbReference>
<dbReference type="PANTHER" id="PTHR23077">
    <property type="entry name" value="AAA-FAMILY ATPASE"/>
    <property type="match status" value="1"/>
</dbReference>
<evidence type="ECO:0000256" key="2">
    <source>
        <dbReference type="ARBA" id="ARBA00022737"/>
    </source>
</evidence>
<dbReference type="SMART" id="SM01072">
    <property type="entry name" value="CDC48_2"/>
    <property type="match status" value="1"/>
</dbReference>
<comment type="caution">
    <text evidence="8">The sequence shown here is derived from an EMBL/GenBank/DDBJ whole genome shotgun (WGS) entry which is preliminary data.</text>
</comment>
<dbReference type="InterPro" id="IPR005938">
    <property type="entry name" value="AAA_ATPase_CDC48"/>
</dbReference>
<dbReference type="InterPro" id="IPR003593">
    <property type="entry name" value="AAA+_ATPase"/>
</dbReference>
<evidence type="ECO:0000313" key="9">
    <source>
        <dbReference type="Proteomes" id="UP000319335"/>
    </source>
</evidence>
<comment type="similarity">
    <text evidence="1">Belongs to the AAA ATPase family. CDC48 subfamily.</text>
</comment>
<dbReference type="FunFam" id="2.40.40.20:FF:000007">
    <property type="entry name" value="AAA family ATPase"/>
    <property type="match status" value="1"/>
</dbReference>
<dbReference type="FunFam" id="1.10.8.60:FF:000057">
    <property type="entry name" value="AAA family ATPase, CDC48 subfamily"/>
    <property type="match status" value="1"/>
</dbReference>
<dbReference type="Gene3D" id="2.40.40.20">
    <property type="match status" value="1"/>
</dbReference>
<sequence length="743" mass="82123">MSEEITVKVGQAYPRDAGRGIARLDKTLMQKVGAISGDIIEIKSKEKCYAIVWPGYLEDAGKDIVRIDGNLRNNAKVGIDDSVTLKKVQVVEAEALTLAPTRETHLVGGARFILRILEGRPVAKGQNIRVETVNNPISFVVLSTKPSGPVVVTRNTQINLREKAAIAESAAGQVTYEDIGGLQRELGLVREMIELPLKHPELFNKLGVDPPKGVLLFGPPGTGKTMIARAVASETDANFISVSGPEIVSKYYGESEQKLREIFEEAQRNAPTIIFVDEIDSIAPKRDEVVGEMERRIVAQLLSLMDGLASRGKVIVIAATNRPNSIDEALRRGGRFDREIEVGIPDSDGRLQILYVHTRGMPLEKDLELKEIAAVTHGFVGADLSSLCKEAAMHALRRLLPELKIDDVEDEIPPEFMEKLEVTRKDFDEALKNIEPSAMREVFVEVPHVKWDDIGGLDGAKQELAEAVEWPLKYPALFETVNTKPPRGIMLFGPPGTGKTMLAKAVATESEANFISIKGPELLSRYVGESERAVRETFRKARQAAPTIVFFDEIDSMASERGSSTDAHATERVVSQILTEIDGVEELKDVVIIAATNRPDIVDPALLRPGRFDRLIYVRPPDKQSREKIFNIHLADKPLAKDVDVEELAEITEGYVGADLESICREASMLALREVITPGLSQEEALKKAEGIKITYDHFLKAKSRVKPTTSRSAMTFYEQAAESFARYAANEEEKDIDERAYQ</sequence>
<keyword evidence="2" id="KW-0677">Repeat</keyword>
<dbReference type="InterPro" id="IPR009010">
    <property type="entry name" value="Asp_de-COase-like_dom_sf"/>
</dbReference>
<dbReference type="InterPro" id="IPR003960">
    <property type="entry name" value="ATPase_AAA_CS"/>
</dbReference>
<evidence type="ECO:0000256" key="3">
    <source>
        <dbReference type="ARBA" id="ARBA00022741"/>
    </source>
</evidence>
<name>A0A7Z8KMU3_9EURY</name>
<dbReference type="FunFam" id="3.40.50.300:FF:000012">
    <property type="entry name" value="Transitional endoplasmic reticulum ATPase"/>
    <property type="match status" value="1"/>
</dbReference>
<keyword evidence="4" id="KW-0067">ATP-binding</keyword>
<dbReference type="Pfam" id="PF02933">
    <property type="entry name" value="CDC48_2"/>
    <property type="match status" value="1"/>
</dbReference>
<feature type="domain" description="AAA+ ATPase" evidence="5">
    <location>
        <begin position="485"/>
        <end position="622"/>
    </location>
</feature>
<dbReference type="InterPro" id="IPR003959">
    <property type="entry name" value="ATPase_AAA_core"/>
</dbReference>
<dbReference type="RefSeq" id="WP_154809754.1">
    <property type="nucleotide sequence ID" value="NZ_VIAQ01000015.1"/>
</dbReference>
<gene>
    <name evidence="8" type="ORF">FKV42_08180</name>
</gene>
<dbReference type="AlphaFoldDB" id="A0A7Z8KMU3"/>
<protein>
    <submittedName>
        <fullName evidence="8">CDC48 family AAA ATPase</fullName>
    </submittedName>
</protein>
<dbReference type="PANTHER" id="PTHR23077:SF171">
    <property type="entry name" value="NUCLEAR VALOSIN-CONTAINING PROTEIN-LIKE"/>
    <property type="match status" value="1"/>
</dbReference>
<keyword evidence="9" id="KW-1185">Reference proteome</keyword>
<evidence type="ECO:0000313" key="8">
    <source>
        <dbReference type="EMBL" id="TQD25028.1"/>
    </source>
</evidence>
<evidence type="ECO:0000256" key="1">
    <source>
        <dbReference type="ARBA" id="ARBA00009833"/>
    </source>
</evidence>
<dbReference type="InterPro" id="IPR050168">
    <property type="entry name" value="AAA_ATPase_domain"/>
</dbReference>
<dbReference type="EMBL" id="VIAQ01000015">
    <property type="protein sequence ID" value="TQD25028.1"/>
    <property type="molecule type" value="Genomic_DNA"/>
</dbReference>
<dbReference type="InterPro" id="IPR041569">
    <property type="entry name" value="AAA_lid_3"/>
</dbReference>
<proteinExistence type="inferred from homology"/>
<dbReference type="Pfam" id="PF02359">
    <property type="entry name" value="CDC48_N"/>
    <property type="match status" value="1"/>
</dbReference>
<feature type="domain" description="CDC48 N-terminal subdomain" evidence="7">
    <location>
        <begin position="6"/>
        <end position="90"/>
    </location>
</feature>
<dbReference type="FunFam" id="3.40.50.300:FF:000018">
    <property type="entry name" value="Cell division control 48"/>
    <property type="match status" value="1"/>
</dbReference>
<dbReference type="OrthoDB" id="77269at2157"/>
<dbReference type="SUPFAM" id="SSF50692">
    <property type="entry name" value="ADC-like"/>
    <property type="match status" value="1"/>
</dbReference>
<dbReference type="SMART" id="SM00382">
    <property type="entry name" value="AAA"/>
    <property type="match status" value="2"/>
</dbReference>
<organism evidence="8 9">
    <name type="scientific">Methanolobus vulcani</name>
    <dbReference type="NCBI Taxonomy" id="38026"/>
    <lineage>
        <taxon>Archaea</taxon>
        <taxon>Methanobacteriati</taxon>
        <taxon>Methanobacteriota</taxon>
        <taxon>Stenosarchaea group</taxon>
        <taxon>Methanomicrobia</taxon>
        <taxon>Methanosarcinales</taxon>
        <taxon>Methanosarcinaceae</taxon>
        <taxon>Methanolobus</taxon>
    </lineage>
</organism>
<dbReference type="InterPro" id="IPR027417">
    <property type="entry name" value="P-loop_NTPase"/>
</dbReference>
<dbReference type="GO" id="GO:0005524">
    <property type="term" value="F:ATP binding"/>
    <property type="evidence" value="ECO:0007669"/>
    <property type="project" value="UniProtKB-KW"/>
</dbReference>
<dbReference type="Pfam" id="PF17862">
    <property type="entry name" value="AAA_lid_3"/>
    <property type="match status" value="2"/>
</dbReference>
<dbReference type="InterPro" id="IPR029067">
    <property type="entry name" value="CDC48_domain_2-like_sf"/>
</dbReference>